<gene>
    <name evidence="2" type="ORF">Baya_13915</name>
</gene>
<dbReference type="OrthoDB" id="447025at2759"/>
<organism evidence="2 3">
    <name type="scientific">Bagarius yarrelli</name>
    <name type="common">Goonch</name>
    <name type="synonym">Bagrus yarrelli</name>
    <dbReference type="NCBI Taxonomy" id="175774"/>
    <lineage>
        <taxon>Eukaryota</taxon>
        <taxon>Metazoa</taxon>
        <taxon>Chordata</taxon>
        <taxon>Craniata</taxon>
        <taxon>Vertebrata</taxon>
        <taxon>Euteleostomi</taxon>
        <taxon>Actinopterygii</taxon>
        <taxon>Neopterygii</taxon>
        <taxon>Teleostei</taxon>
        <taxon>Ostariophysi</taxon>
        <taxon>Siluriformes</taxon>
        <taxon>Sisoridae</taxon>
        <taxon>Sisorinae</taxon>
        <taxon>Bagarius</taxon>
    </lineage>
</organism>
<dbReference type="InterPro" id="IPR008942">
    <property type="entry name" value="ENTH_VHS"/>
</dbReference>
<reference evidence="2 3" key="1">
    <citation type="journal article" date="2019" name="Genome Biol. Evol.">
        <title>Whole-Genome Sequencing of the Giant Devil Catfish, Bagarius yarrelli.</title>
        <authorList>
            <person name="Jiang W."/>
            <person name="Lv Y."/>
            <person name="Cheng L."/>
            <person name="Yang K."/>
            <person name="Chao B."/>
            <person name="Wang X."/>
            <person name="Li Y."/>
            <person name="Pan X."/>
            <person name="You X."/>
            <person name="Zhang Y."/>
            <person name="Yang J."/>
            <person name="Li J."/>
            <person name="Zhang X."/>
            <person name="Liu S."/>
            <person name="Sun C."/>
            <person name="Yang J."/>
            <person name="Shi Q."/>
        </authorList>
    </citation>
    <scope>NUCLEOTIDE SEQUENCE [LARGE SCALE GENOMIC DNA]</scope>
    <source>
        <strain evidence="2">JWS20170419001</strain>
        <tissue evidence="2">Muscle</tissue>
    </source>
</reference>
<dbReference type="GO" id="GO:0034394">
    <property type="term" value="P:protein localization to cell surface"/>
    <property type="evidence" value="ECO:0007669"/>
    <property type="project" value="TreeGrafter"/>
</dbReference>
<comment type="caution">
    <text evidence="2">The sequence shown here is derived from an EMBL/GenBank/DDBJ whole genome shotgun (WGS) entry which is preliminary data.</text>
</comment>
<proteinExistence type="predicted"/>
<name>A0A556V7B0_BAGYA</name>
<dbReference type="PANTHER" id="PTHR45905:SF3">
    <property type="entry name" value="ADP-RIBOSYLATION FACTOR-BINDING PROTEIN GGA3"/>
    <property type="match status" value="1"/>
</dbReference>
<evidence type="ECO:0000313" key="3">
    <source>
        <dbReference type="Proteomes" id="UP000319801"/>
    </source>
</evidence>
<feature type="region of interest" description="Disordered" evidence="1">
    <location>
        <begin position="352"/>
        <end position="386"/>
    </location>
</feature>
<dbReference type="SUPFAM" id="SSF89009">
    <property type="entry name" value="GAT-like domain"/>
    <property type="match status" value="1"/>
</dbReference>
<dbReference type="GO" id="GO:0005802">
    <property type="term" value="C:trans-Golgi network"/>
    <property type="evidence" value="ECO:0007669"/>
    <property type="project" value="InterPro"/>
</dbReference>
<keyword evidence="3" id="KW-1185">Reference proteome</keyword>
<dbReference type="AlphaFoldDB" id="A0A556V7B0"/>
<dbReference type="InterPro" id="IPR038425">
    <property type="entry name" value="GAT_sf"/>
</dbReference>
<dbReference type="EMBL" id="VCAZ01000144">
    <property type="protein sequence ID" value="TSX99863.1"/>
    <property type="molecule type" value="Genomic_DNA"/>
</dbReference>
<feature type="compositionally biased region" description="Polar residues" evidence="1">
    <location>
        <begin position="303"/>
        <end position="321"/>
    </location>
</feature>
<evidence type="ECO:0000256" key="1">
    <source>
        <dbReference type="SAM" id="MobiDB-lite"/>
    </source>
</evidence>
<dbReference type="GO" id="GO:0031267">
    <property type="term" value="F:small GTPase binding"/>
    <property type="evidence" value="ECO:0007669"/>
    <property type="project" value="InterPro"/>
</dbReference>
<dbReference type="InterPro" id="IPR027422">
    <property type="entry name" value="GGA1-3"/>
</dbReference>
<dbReference type="Gene3D" id="1.25.40.90">
    <property type="match status" value="1"/>
</dbReference>
<evidence type="ECO:0000313" key="2">
    <source>
        <dbReference type="EMBL" id="TSX99863.1"/>
    </source>
</evidence>
<feature type="region of interest" description="Disordered" evidence="1">
    <location>
        <begin position="267"/>
        <end position="332"/>
    </location>
</feature>
<protein>
    <submittedName>
        <fullName evidence="2">ADP-ribosylation factor-binding protein GGA3</fullName>
    </submittedName>
</protein>
<sequence length="459" mass="50935">MMYSWTVAFPNEDKMNEAYQTLRRQGLVSSDPQLTADKTLIPSPPSRPKNPVFDNEDMGKDDARVQKMTKRMHTLEEVNNNVKLLSEMLSHYHQDRSSDADRDLIKGLTMRQIRFRFDGQPINETDTPAQNPFRLVDSEEFLLILITLLLHYTMMSQISGGEASGVLCGEHSAPLRRCHQPPIYLNNSEHPGKLTVPAMKKNISKLCDEISCIGGFKLLIRPPGEHKLPPHLNEIVLGHGMSLVQQFCVSGVRLVLRKKFNGAALANPQNTTKLEEKEETNPLNDHTSNTPDKNDDAVMIQIDLTTLQTEEARNTPQNDQTSKTKQEVSHDISNMKSIRFFHQWINKVEEEGRGKEGSGGGIGSEGGSGGGSEGGSGGGSEGGSGGGDVVMGVKRLYAPRQRLACNIKDETEKGQSERWRTECLSFPSSSLSFRLKLRIRNINLLRALVSLLKGCGVFL</sequence>
<dbReference type="GO" id="GO:0006893">
    <property type="term" value="P:Golgi to plasma membrane transport"/>
    <property type="evidence" value="ECO:0007669"/>
    <property type="project" value="TreeGrafter"/>
</dbReference>
<dbReference type="GO" id="GO:0006886">
    <property type="term" value="P:intracellular protein transport"/>
    <property type="evidence" value="ECO:0007669"/>
    <property type="project" value="InterPro"/>
</dbReference>
<dbReference type="Proteomes" id="UP000319801">
    <property type="component" value="Unassembled WGS sequence"/>
</dbReference>
<dbReference type="Gene3D" id="1.20.58.160">
    <property type="match status" value="1"/>
</dbReference>
<feature type="compositionally biased region" description="Gly residues" evidence="1">
    <location>
        <begin position="357"/>
        <end position="386"/>
    </location>
</feature>
<feature type="region of interest" description="Disordered" evidence="1">
    <location>
        <begin position="27"/>
        <end position="58"/>
    </location>
</feature>
<accession>A0A556V7B0</accession>
<dbReference type="PANTHER" id="PTHR45905">
    <property type="entry name" value="GOLGI-LOCALIZED, GAMMA-ADAPTIN EAR CONTAINING, ARF BINDING PROTEIN"/>
    <property type="match status" value="1"/>
</dbReference>